<organism evidence="1">
    <name type="scientific">candidate division WOR-3 bacterium</name>
    <dbReference type="NCBI Taxonomy" id="2052148"/>
    <lineage>
        <taxon>Bacteria</taxon>
        <taxon>Bacteria division WOR-3</taxon>
    </lineage>
</organism>
<sequence>MKKSKSYFPGWVWKGKPFILGGLFILFSLFSFRCLERPRLPSWDTEITIPLLNDSYSIADLLSFSNRFRITDDSVVQFYSEFNIDTITPQHFLNLLAQNCNLNLTIAQFQITSLSIGRLVLSLQEIVGPWLPESTIKTIIPSFTQSLDKFIDLPDIRHLELISGIWKFRIQNFTNLNFDSLTFYNPSFSYLRAIGIGANSTQMLEQRITDQSLENPIPIQIGISSPGSFPDSIYVSGLDSVVIELAIDSLRLSSGVLRLPQTSACNQTTINVNSDKRFRIDSLELADGEARLSFFNTLPTAIWLNLTIPCINYQATFRIEPQGSIIIPVSLVGLKLGCHKDMPLGGSPNEEMTIQVLVNLTSEPTYDFVTIEQDDGLIANYCLSNLKFQRIFGELLEPIYVSSPEKTLISFPGGQNSNIRVADARINLYLVNTIGFPAIVRFKTLARKENGDSISQFTEIAIQPGSCSQPSVKNLVFPITDVVNFGAREIKFSTAIRVFGGGRIEANSFARGNGCLSTPLKVAFACDTVVFGEYRFGLGEKDRKTLTDWQEGKYGIKVIDAQLYTDFSNHFPIGFDAWIVVSNDTDSSSLRSDSGRSLVIPCRVPAGIVDQTKKDKYCTSATDSNFVVGLSEEDISLFTNRALKSRLYLYFFTQDTVTIKPNDYLNFTSRAEIKLRVK</sequence>
<dbReference type="AlphaFoldDB" id="A0A7C6E9V0"/>
<name>A0A7C6E9V0_UNCW3</name>
<evidence type="ECO:0000313" key="1">
    <source>
        <dbReference type="EMBL" id="HHS51637.1"/>
    </source>
</evidence>
<accession>A0A7C6E9V0</accession>
<dbReference type="EMBL" id="DTLI01000049">
    <property type="protein sequence ID" value="HHS51637.1"/>
    <property type="molecule type" value="Genomic_DNA"/>
</dbReference>
<reference evidence="1" key="1">
    <citation type="journal article" date="2020" name="mSystems">
        <title>Genome- and Community-Level Interaction Insights into Carbon Utilization and Element Cycling Functions of Hydrothermarchaeota in Hydrothermal Sediment.</title>
        <authorList>
            <person name="Zhou Z."/>
            <person name="Liu Y."/>
            <person name="Xu W."/>
            <person name="Pan J."/>
            <person name="Luo Z.H."/>
            <person name="Li M."/>
        </authorList>
    </citation>
    <scope>NUCLEOTIDE SEQUENCE [LARGE SCALE GENOMIC DNA]</scope>
    <source>
        <strain evidence="1">SpSt-876</strain>
    </source>
</reference>
<protein>
    <submittedName>
        <fullName evidence="1">Uncharacterized protein</fullName>
    </submittedName>
</protein>
<proteinExistence type="predicted"/>
<gene>
    <name evidence="1" type="ORF">ENW73_02055</name>
</gene>
<comment type="caution">
    <text evidence="1">The sequence shown here is derived from an EMBL/GenBank/DDBJ whole genome shotgun (WGS) entry which is preliminary data.</text>
</comment>